<dbReference type="AlphaFoldDB" id="A0A8K0MVF5"/>
<name>A0A8K0MVF5_COCNU</name>
<sequence length="187" mass="20841">MMANMFSPSVGSYMGLHIPNQKLAFEDCLIKYLTQSCKLLSWDLAIMEANIMADLQLATTEFAIWGGLSCLCIEYFHNGFPLSLERSSSVHMPACPPLGVALEDGCASETDAQSRKTDGDFRCSNFAGDYFLEKSSPKNAIWDILCNFMFLQRDLFEETEVASDVPDGILQRTESSKSEDWVNIGYA</sequence>
<dbReference type="Proteomes" id="UP000797356">
    <property type="component" value="Chromosome 1"/>
</dbReference>
<accession>A0A8K0MVF5</accession>
<organism evidence="1 2">
    <name type="scientific">Cocos nucifera</name>
    <name type="common">Coconut palm</name>
    <dbReference type="NCBI Taxonomy" id="13894"/>
    <lineage>
        <taxon>Eukaryota</taxon>
        <taxon>Viridiplantae</taxon>
        <taxon>Streptophyta</taxon>
        <taxon>Embryophyta</taxon>
        <taxon>Tracheophyta</taxon>
        <taxon>Spermatophyta</taxon>
        <taxon>Magnoliopsida</taxon>
        <taxon>Liliopsida</taxon>
        <taxon>Arecaceae</taxon>
        <taxon>Arecoideae</taxon>
        <taxon>Cocoseae</taxon>
        <taxon>Attaleinae</taxon>
        <taxon>Cocos</taxon>
    </lineage>
</organism>
<evidence type="ECO:0000313" key="2">
    <source>
        <dbReference type="Proteomes" id="UP000797356"/>
    </source>
</evidence>
<reference evidence="1" key="2">
    <citation type="submission" date="2019-07" db="EMBL/GenBank/DDBJ databases">
        <authorList>
            <person name="Yang Y."/>
            <person name="Bocs S."/>
            <person name="Baudouin L."/>
        </authorList>
    </citation>
    <scope>NUCLEOTIDE SEQUENCE</scope>
    <source>
        <tissue evidence="1">Spear leaf of Hainan Tall coconut</tissue>
    </source>
</reference>
<keyword evidence="2" id="KW-1185">Reference proteome</keyword>
<protein>
    <submittedName>
        <fullName evidence="1">Uncharacterized protein</fullName>
    </submittedName>
</protein>
<proteinExistence type="predicted"/>
<dbReference type="EMBL" id="CM017872">
    <property type="protein sequence ID" value="KAG1327852.1"/>
    <property type="molecule type" value="Genomic_DNA"/>
</dbReference>
<evidence type="ECO:0000313" key="1">
    <source>
        <dbReference type="EMBL" id="KAG1327852.1"/>
    </source>
</evidence>
<reference evidence="1" key="1">
    <citation type="journal article" date="2017" name="Gigascience">
        <title>The genome draft of coconut (Cocos nucifera).</title>
        <authorList>
            <person name="Xiao Y."/>
            <person name="Xu P."/>
            <person name="Fan H."/>
            <person name="Baudouin L."/>
            <person name="Xia W."/>
            <person name="Bocs S."/>
            <person name="Xu J."/>
            <person name="Li Q."/>
            <person name="Guo A."/>
            <person name="Zhou L."/>
            <person name="Li J."/>
            <person name="Wu Y."/>
            <person name="Ma Z."/>
            <person name="Armero A."/>
            <person name="Issali A.E."/>
            <person name="Liu N."/>
            <person name="Peng M."/>
            <person name="Yang Y."/>
        </authorList>
    </citation>
    <scope>NUCLEOTIDE SEQUENCE</scope>
    <source>
        <tissue evidence="1">Spear leaf of Hainan Tall coconut</tissue>
    </source>
</reference>
<comment type="caution">
    <text evidence="1">The sequence shown here is derived from an EMBL/GenBank/DDBJ whole genome shotgun (WGS) entry which is preliminary data.</text>
</comment>
<gene>
    <name evidence="1" type="ORF">COCNU_01G017860</name>
</gene>